<sequence length="95" mass="10534">MYIKLFAVFRLISIMPTTAIALYISLDSAIGFKRKSPSSILCFVSIFYATLLLALLNANVRNLLKASAVVVNAVLLKLITSPAYNKSSLQDYFIR</sequence>
<evidence type="ECO:0000313" key="2">
    <source>
        <dbReference type="EMBL" id="KAF5852864.1"/>
    </source>
</evidence>
<keyword evidence="1" id="KW-0472">Membrane</keyword>
<feature type="transmembrane region" description="Helical" evidence="1">
    <location>
        <begin position="6"/>
        <end position="26"/>
    </location>
</feature>
<evidence type="ECO:0000256" key="1">
    <source>
        <dbReference type="SAM" id="Phobius"/>
    </source>
</evidence>
<protein>
    <submittedName>
        <fullName evidence="2">Uncharacterized protein</fullName>
    </submittedName>
</protein>
<proteinExistence type="predicted"/>
<gene>
    <name evidence="2" type="ORF">GGP41_008260</name>
</gene>
<dbReference type="EMBL" id="WNKQ01000003">
    <property type="protein sequence ID" value="KAF5852864.1"/>
    <property type="molecule type" value="Genomic_DNA"/>
</dbReference>
<keyword evidence="1" id="KW-1133">Transmembrane helix</keyword>
<name>A0A8H5ZPU6_COCSA</name>
<comment type="caution">
    <text evidence="2">The sequence shown here is derived from an EMBL/GenBank/DDBJ whole genome shotgun (WGS) entry which is preliminary data.</text>
</comment>
<keyword evidence="1" id="KW-0812">Transmembrane</keyword>
<evidence type="ECO:0000313" key="3">
    <source>
        <dbReference type="Proteomes" id="UP000624244"/>
    </source>
</evidence>
<organism evidence="2 3">
    <name type="scientific">Cochliobolus sativus</name>
    <name type="common">Common root rot and spot blotch fungus</name>
    <name type="synonym">Bipolaris sorokiniana</name>
    <dbReference type="NCBI Taxonomy" id="45130"/>
    <lineage>
        <taxon>Eukaryota</taxon>
        <taxon>Fungi</taxon>
        <taxon>Dikarya</taxon>
        <taxon>Ascomycota</taxon>
        <taxon>Pezizomycotina</taxon>
        <taxon>Dothideomycetes</taxon>
        <taxon>Pleosporomycetidae</taxon>
        <taxon>Pleosporales</taxon>
        <taxon>Pleosporineae</taxon>
        <taxon>Pleosporaceae</taxon>
        <taxon>Bipolaris</taxon>
    </lineage>
</organism>
<dbReference type="AlphaFoldDB" id="A0A8H5ZPU6"/>
<feature type="transmembrane region" description="Helical" evidence="1">
    <location>
        <begin position="38"/>
        <end position="56"/>
    </location>
</feature>
<reference evidence="2" key="1">
    <citation type="submission" date="2019-11" db="EMBL/GenBank/DDBJ databases">
        <title>Bipolaris sorokiniana Genome sequencing.</title>
        <authorList>
            <person name="Wang H."/>
        </authorList>
    </citation>
    <scope>NUCLEOTIDE SEQUENCE</scope>
</reference>
<accession>A0A8H5ZPU6</accession>
<dbReference type="Proteomes" id="UP000624244">
    <property type="component" value="Unassembled WGS sequence"/>
</dbReference>